<keyword evidence="1" id="KW-0812">Transmembrane</keyword>
<accession>A0A7C9EKX9</accession>
<evidence type="ECO:0000256" key="1">
    <source>
        <dbReference type="SAM" id="Phobius"/>
    </source>
</evidence>
<dbReference type="AlphaFoldDB" id="A0A7C9EKX9"/>
<sequence>MSISALPPRGSFFGQKRRRYDIGRILSQFVIFLLVKVIYTHKISAIITSIEFHLSFTYPHTCMLMCCTTVCMLNFFSVTPTRVGTIAMGTICTCKTNPNFGHW</sequence>
<keyword evidence="1" id="KW-1133">Transmembrane helix</keyword>
<dbReference type="EMBL" id="GISG01219769">
    <property type="protein sequence ID" value="MBA4663249.1"/>
    <property type="molecule type" value="Transcribed_RNA"/>
</dbReference>
<name>A0A7C9EKX9_OPUST</name>
<evidence type="ECO:0000313" key="2">
    <source>
        <dbReference type="EMBL" id="MBA4663249.1"/>
    </source>
</evidence>
<feature type="transmembrane region" description="Helical" evidence="1">
    <location>
        <begin position="21"/>
        <end position="38"/>
    </location>
</feature>
<protein>
    <submittedName>
        <fullName evidence="2">Uncharacterized protein</fullName>
    </submittedName>
</protein>
<organism evidence="2">
    <name type="scientific">Opuntia streptacantha</name>
    <name type="common">Prickly pear cactus</name>
    <name type="synonym">Opuntia cardona</name>
    <dbReference type="NCBI Taxonomy" id="393608"/>
    <lineage>
        <taxon>Eukaryota</taxon>
        <taxon>Viridiplantae</taxon>
        <taxon>Streptophyta</taxon>
        <taxon>Embryophyta</taxon>
        <taxon>Tracheophyta</taxon>
        <taxon>Spermatophyta</taxon>
        <taxon>Magnoliopsida</taxon>
        <taxon>eudicotyledons</taxon>
        <taxon>Gunneridae</taxon>
        <taxon>Pentapetalae</taxon>
        <taxon>Caryophyllales</taxon>
        <taxon>Cactineae</taxon>
        <taxon>Cactaceae</taxon>
        <taxon>Opuntioideae</taxon>
        <taxon>Opuntia</taxon>
    </lineage>
</organism>
<feature type="transmembrane region" description="Helical" evidence="1">
    <location>
        <begin position="58"/>
        <end position="78"/>
    </location>
</feature>
<keyword evidence="1" id="KW-0472">Membrane</keyword>
<reference evidence="2" key="1">
    <citation type="journal article" date="2013" name="J. Plant Res.">
        <title>Effect of fungi and light on seed germination of three Opuntia species from semiarid lands of central Mexico.</title>
        <authorList>
            <person name="Delgado-Sanchez P."/>
            <person name="Jimenez-Bremont J.F."/>
            <person name="Guerrero-Gonzalez Mde L."/>
            <person name="Flores J."/>
        </authorList>
    </citation>
    <scope>NUCLEOTIDE SEQUENCE</scope>
    <source>
        <tissue evidence="2">Cladode</tissue>
    </source>
</reference>
<reference evidence="2" key="2">
    <citation type="submission" date="2020-07" db="EMBL/GenBank/DDBJ databases">
        <authorList>
            <person name="Vera ALvarez R."/>
            <person name="Arias-Moreno D.M."/>
            <person name="Jimenez-Jacinto V."/>
            <person name="Jimenez-Bremont J.F."/>
            <person name="Swaminathan K."/>
            <person name="Moose S.P."/>
            <person name="Guerrero-Gonzalez M.L."/>
            <person name="Marino-Ramirez L."/>
            <person name="Landsman D."/>
            <person name="Rodriguez-Kessler M."/>
            <person name="Delgado-Sanchez P."/>
        </authorList>
    </citation>
    <scope>NUCLEOTIDE SEQUENCE</scope>
    <source>
        <tissue evidence="2">Cladode</tissue>
    </source>
</reference>
<proteinExistence type="predicted"/>